<evidence type="ECO:0000313" key="2">
    <source>
        <dbReference type="Proteomes" id="UP001241377"/>
    </source>
</evidence>
<gene>
    <name evidence="1" type="ORF">QFC19_007905</name>
</gene>
<dbReference type="EMBL" id="JASBWR010000110">
    <property type="protein sequence ID" value="KAJ9094607.1"/>
    <property type="molecule type" value="Genomic_DNA"/>
</dbReference>
<proteinExistence type="predicted"/>
<sequence length="217" mass="24731">MSELFTTYESDFQLALQDAKARIAEVPGLEANQRKVTLQAIESATDECLELVDQMSLEVQNLPASERSSYNTKIRQYRNQTEESKQRLSQLLDDQDKQELFGNRYSDNDDGVHDLQRKQLLNNQSSLDRSTQRLHDSQRVALETESIGGNILNDLRAQREQIMGARDTLTAADGYIDKSVKTLKSISRRITANKFISYAIIAVLILLIFLVLASKFW</sequence>
<name>A0ACC2V7Q9_9TREE</name>
<accession>A0ACC2V7Q9</accession>
<protein>
    <submittedName>
        <fullName evidence="1">Uncharacterized protein</fullName>
    </submittedName>
</protein>
<comment type="caution">
    <text evidence="1">The sequence shown here is derived from an EMBL/GenBank/DDBJ whole genome shotgun (WGS) entry which is preliminary data.</text>
</comment>
<reference evidence="1" key="1">
    <citation type="submission" date="2023-04" db="EMBL/GenBank/DDBJ databases">
        <title>Draft Genome sequencing of Naganishia species isolated from polar environments using Oxford Nanopore Technology.</title>
        <authorList>
            <person name="Leo P."/>
            <person name="Venkateswaran K."/>
        </authorList>
    </citation>
    <scope>NUCLEOTIDE SEQUENCE</scope>
    <source>
        <strain evidence="1">MNA-CCFEE 5261</strain>
    </source>
</reference>
<keyword evidence="2" id="KW-1185">Reference proteome</keyword>
<evidence type="ECO:0000313" key="1">
    <source>
        <dbReference type="EMBL" id="KAJ9094607.1"/>
    </source>
</evidence>
<organism evidence="1 2">
    <name type="scientific">Naganishia cerealis</name>
    <dbReference type="NCBI Taxonomy" id="610337"/>
    <lineage>
        <taxon>Eukaryota</taxon>
        <taxon>Fungi</taxon>
        <taxon>Dikarya</taxon>
        <taxon>Basidiomycota</taxon>
        <taxon>Agaricomycotina</taxon>
        <taxon>Tremellomycetes</taxon>
        <taxon>Filobasidiales</taxon>
        <taxon>Filobasidiaceae</taxon>
        <taxon>Naganishia</taxon>
    </lineage>
</organism>
<dbReference type="Proteomes" id="UP001241377">
    <property type="component" value="Unassembled WGS sequence"/>
</dbReference>